<name>A0AAD9Q426_ACRCE</name>
<reference evidence="6" key="1">
    <citation type="journal article" date="2023" name="G3 (Bethesda)">
        <title>Whole genome assembly and annotation of the endangered Caribbean coral Acropora cervicornis.</title>
        <authorList>
            <person name="Selwyn J.D."/>
            <person name="Vollmer S.V."/>
        </authorList>
    </citation>
    <scope>NUCLEOTIDE SEQUENCE</scope>
    <source>
        <strain evidence="6">K2</strain>
    </source>
</reference>
<dbReference type="GO" id="GO:0070492">
    <property type="term" value="F:oligosaccharide binding"/>
    <property type="evidence" value="ECO:0007669"/>
    <property type="project" value="TreeGrafter"/>
</dbReference>
<accession>A0AAD9Q426</accession>
<evidence type="ECO:0000256" key="2">
    <source>
        <dbReference type="ARBA" id="ARBA00022525"/>
    </source>
</evidence>
<evidence type="ECO:0000259" key="5">
    <source>
        <dbReference type="PROSITE" id="PS51406"/>
    </source>
</evidence>
<keyword evidence="4" id="KW-1015">Disulfide bond</keyword>
<dbReference type="InterPro" id="IPR002181">
    <property type="entry name" value="Fibrinogen_a/b/g_C_dom"/>
</dbReference>
<dbReference type="PANTHER" id="PTHR16146:SF46">
    <property type="entry name" value="INTELECTIN-1A-RELATED"/>
    <property type="match status" value="1"/>
</dbReference>
<dbReference type="AlphaFoldDB" id="A0AAD9Q426"/>
<dbReference type="Pfam" id="PF01410">
    <property type="entry name" value="COLFI"/>
    <property type="match status" value="1"/>
</dbReference>
<keyword evidence="7" id="KW-1185">Reference proteome</keyword>
<evidence type="ECO:0000313" key="7">
    <source>
        <dbReference type="Proteomes" id="UP001249851"/>
    </source>
</evidence>
<dbReference type="GO" id="GO:0005581">
    <property type="term" value="C:collagen trimer"/>
    <property type="evidence" value="ECO:0007669"/>
    <property type="project" value="UniProtKB-KW"/>
</dbReference>
<dbReference type="GO" id="GO:0005615">
    <property type="term" value="C:extracellular space"/>
    <property type="evidence" value="ECO:0007669"/>
    <property type="project" value="TreeGrafter"/>
</dbReference>
<feature type="domain" description="Fibrinogen C-terminal" evidence="5">
    <location>
        <begin position="50"/>
        <end position="103"/>
    </location>
</feature>
<organism evidence="6 7">
    <name type="scientific">Acropora cervicornis</name>
    <name type="common">Staghorn coral</name>
    <dbReference type="NCBI Taxonomy" id="6130"/>
    <lineage>
        <taxon>Eukaryota</taxon>
        <taxon>Metazoa</taxon>
        <taxon>Cnidaria</taxon>
        <taxon>Anthozoa</taxon>
        <taxon>Hexacorallia</taxon>
        <taxon>Scleractinia</taxon>
        <taxon>Astrocoeniina</taxon>
        <taxon>Acroporidae</taxon>
        <taxon>Acropora</taxon>
    </lineage>
</organism>
<dbReference type="InterPro" id="IPR000885">
    <property type="entry name" value="Fib_collagen_C"/>
</dbReference>
<dbReference type="PANTHER" id="PTHR16146">
    <property type="entry name" value="INTELECTIN"/>
    <property type="match status" value="1"/>
</dbReference>
<keyword evidence="3" id="KW-0176">Collagen</keyword>
<dbReference type="EMBL" id="JARQWQ010000073">
    <property type="protein sequence ID" value="KAK2553975.1"/>
    <property type="molecule type" value="Genomic_DNA"/>
</dbReference>
<dbReference type="Gene3D" id="2.60.120.1000">
    <property type="match status" value="1"/>
</dbReference>
<dbReference type="InterPro" id="IPR036056">
    <property type="entry name" value="Fibrinogen-like_C"/>
</dbReference>
<dbReference type="GO" id="GO:0005201">
    <property type="term" value="F:extracellular matrix structural constituent"/>
    <property type="evidence" value="ECO:0007669"/>
    <property type="project" value="InterPro"/>
</dbReference>
<proteinExistence type="predicted"/>
<evidence type="ECO:0000256" key="1">
    <source>
        <dbReference type="ARBA" id="ARBA00004613"/>
    </source>
</evidence>
<dbReference type="SUPFAM" id="SSF56496">
    <property type="entry name" value="Fibrinogen C-terminal domain-like"/>
    <property type="match status" value="1"/>
</dbReference>
<gene>
    <name evidence="6" type="ORF">P5673_024680</name>
</gene>
<protein>
    <recommendedName>
        <fullName evidence="5">Fibrinogen C-terminal domain-containing protein</fullName>
    </recommendedName>
</protein>
<reference evidence="6" key="2">
    <citation type="journal article" date="2023" name="Science">
        <title>Genomic signatures of disease resistance in endangered staghorn corals.</title>
        <authorList>
            <person name="Vollmer S.V."/>
            <person name="Selwyn J.D."/>
            <person name="Despard B.A."/>
            <person name="Roesel C.L."/>
        </authorList>
    </citation>
    <scope>NUCLEOTIDE SEQUENCE</scope>
    <source>
        <strain evidence="6">K2</strain>
    </source>
</reference>
<dbReference type="Proteomes" id="UP001249851">
    <property type="component" value="Unassembled WGS sequence"/>
</dbReference>
<comment type="subcellular location">
    <subcellularLocation>
        <location evidence="1">Secreted</location>
    </subcellularLocation>
</comment>
<sequence length="276" mass="31430">MPLKCHSINYNLETFQCEINNRTKNGKPHDFVYRSEYVYLENPFRARLGVVQSLPGLSCKDIKDSNEDSAIGEYWIDPTLSNDSFTVFCDMQTDGGGWTLVAQTLMSSSIHPTGRIKSRKLKSISSYASGKVRVHVDALLELQRRIKFTQLRFFCHQNSTGRIFHIMTKRNPAGKAAVQYLIESSKTRPPACGSFEALPDDNSILAANCDKWGNNRRCSECNKWGNADNRDGYRLYNNPVFWKGKSYVNFHPEFLACDGSRNASLSKGDKWQLFVR</sequence>
<keyword evidence="2" id="KW-0964">Secreted</keyword>
<dbReference type="PROSITE" id="PS51406">
    <property type="entry name" value="FIBRINOGEN_C_2"/>
    <property type="match status" value="1"/>
</dbReference>
<evidence type="ECO:0000313" key="6">
    <source>
        <dbReference type="EMBL" id="KAK2553975.1"/>
    </source>
</evidence>
<dbReference type="NCBIfam" id="NF040941">
    <property type="entry name" value="GGGWT_bact"/>
    <property type="match status" value="1"/>
</dbReference>
<comment type="caution">
    <text evidence="6">The sequence shown here is derived from an EMBL/GenBank/DDBJ whole genome shotgun (WGS) entry which is preliminary data.</text>
</comment>
<evidence type="ECO:0000256" key="4">
    <source>
        <dbReference type="ARBA" id="ARBA00023157"/>
    </source>
</evidence>
<evidence type="ECO:0000256" key="3">
    <source>
        <dbReference type="ARBA" id="ARBA00023119"/>
    </source>
</evidence>